<dbReference type="CDD" id="cd11669">
    <property type="entry name" value="TTHB210-like"/>
    <property type="match status" value="1"/>
</dbReference>
<keyword evidence="2" id="KW-1185">Reference proteome</keyword>
<dbReference type="KEGG" id="gfl:GRFL_1556"/>
<name>A0A1L7I3U1_9FLAO</name>
<evidence type="ECO:0000313" key="1">
    <source>
        <dbReference type="EMBL" id="APU68280.1"/>
    </source>
</evidence>
<dbReference type="PROSITE" id="PS51257">
    <property type="entry name" value="PROKAR_LIPOPROTEIN"/>
    <property type="match status" value="1"/>
</dbReference>
<reference evidence="1 2" key="1">
    <citation type="submission" date="2016-07" db="EMBL/GenBank/DDBJ databases">
        <title>Multi-omics approach to identify versatile polysaccharide utilization systems of a marine flavobacterium Gramella flava.</title>
        <authorList>
            <person name="Tang K."/>
        </authorList>
    </citation>
    <scope>NUCLEOTIDE SEQUENCE [LARGE SCALE GENOMIC DNA]</scope>
    <source>
        <strain evidence="1 2">JLT2011</strain>
    </source>
</reference>
<evidence type="ECO:0000313" key="2">
    <source>
        <dbReference type="Proteomes" id="UP000186230"/>
    </source>
</evidence>
<protein>
    <submittedName>
        <fullName evidence="1">Uncharacterized protein</fullName>
    </submittedName>
</protein>
<organism evidence="1 2">
    <name type="scientific">Christiangramia flava JLT2011</name>
    <dbReference type="NCBI Taxonomy" id="1229726"/>
    <lineage>
        <taxon>Bacteria</taxon>
        <taxon>Pseudomonadati</taxon>
        <taxon>Bacteroidota</taxon>
        <taxon>Flavobacteriia</taxon>
        <taxon>Flavobacteriales</taxon>
        <taxon>Flavobacteriaceae</taxon>
        <taxon>Christiangramia</taxon>
    </lineage>
</organism>
<dbReference type="AlphaFoldDB" id="A0A1L7I3U1"/>
<proteinExistence type="predicted"/>
<dbReference type="RefSeq" id="WP_083644075.1">
    <property type="nucleotide sequence ID" value="NZ_AMRU01000001.1"/>
</dbReference>
<dbReference type="OrthoDB" id="2867208at2"/>
<accession>A0A1L7I3U1</accession>
<dbReference type="EMBL" id="CP016359">
    <property type="protein sequence ID" value="APU68280.1"/>
    <property type="molecule type" value="Genomic_DNA"/>
</dbReference>
<dbReference type="InterPro" id="IPR040832">
    <property type="entry name" value="TTHB210-like_dom"/>
</dbReference>
<gene>
    <name evidence="1" type="ORF">GRFL_1556</name>
</gene>
<dbReference type="InterPro" id="IPR033786">
    <property type="entry name" value="TTHB210-like"/>
</dbReference>
<sequence length="266" mass="30764">MKNPKFILSPQSLLYTFLLVTFLFSCQTEIIPEENFQSVDLKVANSNDFYGPAVPFGNGVVRSFLSLTKEGNPVAVGLEISEKAMRKLPDLDAEIILELPKKAEDLIIDHIALGWNPMGHEPPGVYDLPHFDMHFYWIPEEDVLAINSPDLAEKLPASMFWPETYFDTPGYVPMMGKHWLSALSPELAGSVFDHTFIYGSYDGNFIFYEPMITWDFLNNREFEDHYSIQQPENFARTGYYYAASYQIRFDEQKKVYRIAFTDLFWE</sequence>
<dbReference type="STRING" id="1229726.GRFL_1556"/>
<dbReference type="Proteomes" id="UP000186230">
    <property type="component" value="Chromosome"/>
</dbReference>
<dbReference type="Pfam" id="PF18197">
    <property type="entry name" value="TTHB210-like"/>
    <property type="match status" value="1"/>
</dbReference>